<reference evidence="5 6" key="1">
    <citation type="submission" date="2024-03" db="EMBL/GenBank/DDBJ databases">
        <title>The genome assembly and annotation of the cricket Gryllus longicercus Weissman &amp; Gray.</title>
        <authorList>
            <person name="Szrajer S."/>
            <person name="Gray D."/>
            <person name="Ylla G."/>
        </authorList>
    </citation>
    <scope>NUCLEOTIDE SEQUENCE [LARGE SCALE GENOMIC DNA]</scope>
    <source>
        <strain evidence="5">DAG 2021-001</strain>
        <tissue evidence="5">Whole body minus gut</tissue>
    </source>
</reference>
<feature type="coiled-coil region" evidence="2">
    <location>
        <begin position="64"/>
        <end position="112"/>
    </location>
</feature>
<accession>A0AAN9VY70</accession>
<keyword evidence="2" id="KW-0175">Coiled coil</keyword>
<gene>
    <name evidence="5" type="ORF">R5R35_005499</name>
</gene>
<keyword evidence="1" id="KW-0479">Metal-binding</keyword>
<evidence type="ECO:0000256" key="2">
    <source>
        <dbReference type="SAM" id="Coils"/>
    </source>
</evidence>
<evidence type="ECO:0000313" key="5">
    <source>
        <dbReference type="EMBL" id="KAK7870911.1"/>
    </source>
</evidence>
<dbReference type="PROSITE" id="PS50157">
    <property type="entry name" value="ZINC_FINGER_C2H2_2"/>
    <property type="match status" value="1"/>
</dbReference>
<keyword evidence="1" id="KW-0863">Zinc-finger</keyword>
<sequence>MEPQEIQREFENIVKVEETCIDGEKRGTILIKTEDNHLISSTTGSKCLQCKKLAKIALREKRRADTSQAQNEEMQAINERLQLEIRDIQNGMENLQKQNNELTLKNEGLADDVKRISSSLTFTTKKLNQSRAEFSQMNQKILLLKYELSQAKKPDSDAEIVEVTHHGSPPNHQRAKAGQSLLQCPECFKTFKRACGLGSHRRIHRK</sequence>
<dbReference type="Proteomes" id="UP001378592">
    <property type="component" value="Unassembled WGS sequence"/>
</dbReference>
<protein>
    <recommendedName>
        <fullName evidence="4">C2H2-type domain-containing protein</fullName>
    </recommendedName>
</protein>
<evidence type="ECO:0000256" key="1">
    <source>
        <dbReference type="PROSITE-ProRule" id="PRU00042"/>
    </source>
</evidence>
<keyword evidence="6" id="KW-1185">Reference proteome</keyword>
<keyword evidence="1" id="KW-0862">Zinc</keyword>
<dbReference type="Gene3D" id="3.30.160.60">
    <property type="entry name" value="Classic Zinc Finger"/>
    <property type="match status" value="1"/>
</dbReference>
<feature type="domain" description="C2H2-type" evidence="4">
    <location>
        <begin position="182"/>
        <end position="206"/>
    </location>
</feature>
<evidence type="ECO:0000256" key="3">
    <source>
        <dbReference type="SAM" id="MobiDB-lite"/>
    </source>
</evidence>
<dbReference type="AlphaFoldDB" id="A0AAN9VY70"/>
<dbReference type="GO" id="GO:0008270">
    <property type="term" value="F:zinc ion binding"/>
    <property type="evidence" value="ECO:0007669"/>
    <property type="project" value="UniProtKB-KW"/>
</dbReference>
<proteinExistence type="predicted"/>
<organism evidence="5 6">
    <name type="scientific">Gryllus longicercus</name>
    <dbReference type="NCBI Taxonomy" id="2509291"/>
    <lineage>
        <taxon>Eukaryota</taxon>
        <taxon>Metazoa</taxon>
        <taxon>Ecdysozoa</taxon>
        <taxon>Arthropoda</taxon>
        <taxon>Hexapoda</taxon>
        <taxon>Insecta</taxon>
        <taxon>Pterygota</taxon>
        <taxon>Neoptera</taxon>
        <taxon>Polyneoptera</taxon>
        <taxon>Orthoptera</taxon>
        <taxon>Ensifera</taxon>
        <taxon>Gryllidea</taxon>
        <taxon>Grylloidea</taxon>
        <taxon>Gryllidae</taxon>
        <taxon>Gryllinae</taxon>
        <taxon>Gryllus</taxon>
    </lineage>
</organism>
<comment type="caution">
    <text evidence="5">The sequence shown here is derived from an EMBL/GenBank/DDBJ whole genome shotgun (WGS) entry which is preliminary data.</text>
</comment>
<feature type="region of interest" description="Disordered" evidence="3">
    <location>
        <begin position="157"/>
        <end position="176"/>
    </location>
</feature>
<dbReference type="InterPro" id="IPR013087">
    <property type="entry name" value="Znf_C2H2_type"/>
</dbReference>
<evidence type="ECO:0000259" key="4">
    <source>
        <dbReference type="PROSITE" id="PS50157"/>
    </source>
</evidence>
<evidence type="ECO:0000313" key="6">
    <source>
        <dbReference type="Proteomes" id="UP001378592"/>
    </source>
</evidence>
<name>A0AAN9VY70_9ORTH</name>
<dbReference type="PROSITE" id="PS00028">
    <property type="entry name" value="ZINC_FINGER_C2H2_1"/>
    <property type="match status" value="1"/>
</dbReference>
<dbReference type="EMBL" id="JAZDUA010000049">
    <property type="protein sequence ID" value="KAK7870911.1"/>
    <property type="molecule type" value="Genomic_DNA"/>
</dbReference>